<dbReference type="Proteomes" id="UP001164929">
    <property type="component" value="Chromosome 14"/>
</dbReference>
<protein>
    <submittedName>
        <fullName evidence="1">Uncharacterized protein</fullName>
    </submittedName>
</protein>
<evidence type="ECO:0000313" key="2">
    <source>
        <dbReference type="Proteomes" id="UP001164929"/>
    </source>
</evidence>
<sequence length="147" mass="16336">MDYLLRKISTCTRKGNLRIGNGVSLPKHPQNKREELLLLRPPSTESQPQREEALKIFKGTHYRLLGRVQSFLDQHEGIDGDSSYSPLPVASTIFNNSMAGRSDFNYSEPPSSTGHYVSQDKIRLGLMSVGIEPSAHNVDVDPQASIT</sequence>
<comment type="caution">
    <text evidence="1">The sequence shown here is derived from an EMBL/GenBank/DDBJ whole genome shotgun (WGS) entry which is preliminary data.</text>
</comment>
<accession>A0AAD6LXI9</accession>
<evidence type="ECO:0000313" key="1">
    <source>
        <dbReference type="EMBL" id="KAJ6973607.1"/>
    </source>
</evidence>
<dbReference type="AlphaFoldDB" id="A0AAD6LXI9"/>
<gene>
    <name evidence="1" type="ORF">NC653_033823</name>
</gene>
<name>A0AAD6LXI9_9ROSI</name>
<organism evidence="1 2">
    <name type="scientific">Populus alba x Populus x berolinensis</name>
    <dbReference type="NCBI Taxonomy" id="444605"/>
    <lineage>
        <taxon>Eukaryota</taxon>
        <taxon>Viridiplantae</taxon>
        <taxon>Streptophyta</taxon>
        <taxon>Embryophyta</taxon>
        <taxon>Tracheophyta</taxon>
        <taxon>Spermatophyta</taxon>
        <taxon>Magnoliopsida</taxon>
        <taxon>eudicotyledons</taxon>
        <taxon>Gunneridae</taxon>
        <taxon>Pentapetalae</taxon>
        <taxon>rosids</taxon>
        <taxon>fabids</taxon>
        <taxon>Malpighiales</taxon>
        <taxon>Salicaceae</taxon>
        <taxon>Saliceae</taxon>
        <taxon>Populus</taxon>
    </lineage>
</organism>
<keyword evidence="2" id="KW-1185">Reference proteome</keyword>
<reference evidence="1" key="1">
    <citation type="journal article" date="2023" name="Mol. Ecol. Resour.">
        <title>Chromosome-level genome assembly of a triploid poplar Populus alba 'Berolinensis'.</title>
        <authorList>
            <person name="Chen S."/>
            <person name="Yu Y."/>
            <person name="Wang X."/>
            <person name="Wang S."/>
            <person name="Zhang T."/>
            <person name="Zhou Y."/>
            <person name="He R."/>
            <person name="Meng N."/>
            <person name="Wang Y."/>
            <person name="Liu W."/>
            <person name="Liu Z."/>
            <person name="Liu J."/>
            <person name="Guo Q."/>
            <person name="Huang H."/>
            <person name="Sederoff R.R."/>
            <person name="Wang G."/>
            <person name="Qu G."/>
            <person name="Chen S."/>
        </authorList>
    </citation>
    <scope>NUCLEOTIDE SEQUENCE</scope>
    <source>
        <strain evidence="1">SC-2020</strain>
    </source>
</reference>
<dbReference type="EMBL" id="JAQIZT010000014">
    <property type="protein sequence ID" value="KAJ6973607.1"/>
    <property type="molecule type" value="Genomic_DNA"/>
</dbReference>
<proteinExistence type="predicted"/>